<dbReference type="InterPro" id="IPR008503">
    <property type="entry name" value="Asp_endopeptidase"/>
</dbReference>
<dbReference type="EMBL" id="JBHRSW010000029">
    <property type="protein sequence ID" value="MFC3122790.1"/>
    <property type="molecule type" value="Genomic_DNA"/>
</dbReference>
<keyword evidence="3" id="KW-1185">Reference proteome</keyword>
<sequence length="142" mass="16014">MTQSNKTIIGVLESVDLPDLGLFGITTRIDTGAQTSALHVDHIYLHERGGKIDFEFHPDFHDVEQTLKCSAQLHDSRWIKSSNGERERRYVIKTTAKLDSKTWEIELTLTNRASMNHLMLLGREAMQAGFLVDPSESFIATA</sequence>
<evidence type="ECO:0000259" key="1">
    <source>
        <dbReference type="Pfam" id="PF05618"/>
    </source>
</evidence>
<organism evidence="2 3">
    <name type="scientific">Agaribacter flavus</name>
    <dbReference type="NCBI Taxonomy" id="1902781"/>
    <lineage>
        <taxon>Bacteria</taxon>
        <taxon>Pseudomonadati</taxon>
        <taxon>Pseudomonadota</taxon>
        <taxon>Gammaproteobacteria</taxon>
        <taxon>Alteromonadales</taxon>
        <taxon>Alteromonadaceae</taxon>
        <taxon>Agaribacter</taxon>
    </lineage>
</organism>
<feature type="domain" description="Retropepsin-like aspartic endopeptidase" evidence="1">
    <location>
        <begin position="8"/>
        <end position="141"/>
    </location>
</feature>
<dbReference type="SUPFAM" id="SSF50630">
    <property type="entry name" value="Acid proteases"/>
    <property type="match status" value="1"/>
</dbReference>
<dbReference type="GO" id="GO:0008233">
    <property type="term" value="F:peptidase activity"/>
    <property type="evidence" value="ECO:0007669"/>
    <property type="project" value="UniProtKB-KW"/>
</dbReference>
<dbReference type="GO" id="GO:0006508">
    <property type="term" value="P:proteolysis"/>
    <property type="evidence" value="ECO:0007669"/>
    <property type="project" value="UniProtKB-KW"/>
</dbReference>
<dbReference type="Gene3D" id="2.40.70.10">
    <property type="entry name" value="Acid Proteases"/>
    <property type="match status" value="1"/>
</dbReference>
<keyword evidence="2" id="KW-0645">Protease</keyword>
<reference evidence="3" key="1">
    <citation type="journal article" date="2019" name="Int. J. Syst. Evol. Microbiol.">
        <title>The Global Catalogue of Microorganisms (GCM) 10K type strain sequencing project: providing services to taxonomists for standard genome sequencing and annotation.</title>
        <authorList>
            <consortium name="The Broad Institute Genomics Platform"/>
            <consortium name="The Broad Institute Genome Sequencing Center for Infectious Disease"/>
            <person name="Wu L."/>
            <person name="Ma J."/>
        </authorList>
    </citation>
    <scope>NUCLEOTIDE SEQUENCE [LARGE SCALE GENOMIC DNA]</scope>
    <source>
        <strain evidence="3">KCTC 52473</strain>
    </source>
</reference>
<accession>A0ABV7FRQ7</accession>
<comment type="caution">
    <text evidence="2">The sequence shown here is derived from an EMBL/GenBank/DDBJ whole genome shotgun (WGS) entry which is preliminary data.</text>
</comment>
<name>A0ABV7FRQ7_9ALTE</name>
<evidence type="ECO:0000313" key="2">
    <source>
        <dbReference type="EMBL" id="MFC3122790.1"/>
    </source>
</evidence>
<dbReference type="PANTHER" id="PTHR38037:SF2">
    <property type="entry name" value="ATP-DEPENDENT ZINC PROTEASE DOMAIN-CONTAINING PROTEIN-RELATED"/>
    <property type="match status" value="1"/>
</dbReference>
<dbReference type="Pfam" id="PF05618">
    <property type="entry name" value="Zn_protease"/>
    <property type="match status" value="1"/>
</dbReference>
<dbReference type="RefSeq" id="WP_376920910.1">
    <property type="nucleotide sequence ID" value="NZ_JBHRSW010000029.1"/>
</dbReference>
<dbReference type="Proteomes" id="UP001595478">
    <property type="component" value="Unassembled WGS sequence"/>
</dbReference>
<proteinExistence type="predicted"/>
<gene>
    <name evidence="2" type="ORF">ACFOHL_14285</name>
</gene>
<dbReference type="InterPro" id="IPR021109">
    <property type="entry name" value="Peptidase_aspartic_dom_sf"/>
</dbReference>
<protein>
    <submittedName>
        <fullName evidence="2">ATP-dependent zinc protease</fullName>
    </submittedName>
</protein>
<evidence type="ECO:0000313" key="3">
    <source>
        <dbReference type="Proteomes" id="UP001595478"/>
    </source>
</evidence>
<dbReference type="PANTHER" id="PTHR38037">
    <property type="entry name" value="ZN_PROTEASE DOMAIN-CONTAINING PROTEIN"/>
    <property type="match status" value="1"/>
</dbReference>
<keyword evidence="2" id="KW-0378">Hydrolase</keyword>